<dbReference type="SUPFAM" id="SSF56645">
    <property type="entry name" value="Acyl-CoA dehydrogenase NM domain-like"/>
    <property type="match status" value="1"/>
</dbReference>
<dbReference type="Proteomes" id="UP001596119">
    <property type="component" value="Unassembled WGS sequence"/>
</dbReference>
<evidence type="ECO:0000313" key="9">
    <source>
        <dbReference type="Proteomes" id="UP001596119"/>
    </source>
</evidence>
<accession>A0ABW1I4B1</accession>
<evidence type="ECO:0000256" key="2">
    <source>
        <dbReference type="ARBA" id="ARBA00009347"/>
    </source>
</evidence>
<dbReference type="InterPro" id="IPR013786">
    <property type="entry name" value="AcylCoA_DH/ox_N"/>
</dbReference>
<dbReference type="Gene3D" id="1.20.140.10">
    <property type="entry name" value="Butyryl-CoA Dehydrogenase, subunit A, domain 3"/>
    <property type="match status" value="1"/>
</dbReference>
<dbReference type="InterPro" id="IPR009075">
    <property type="entry name" value="AcylCo_DH/oxidase_C"/>
</dbReference>
<keyword evidence="4" id="KW-0274">FAD</keyword>
<feature type="domain" description="Acyl-CoA dehydrogenase/oxidase N-terminal" evidence="7">
    <location>
        <begin position="25"/>
        <end position="79"/>
    </location>
</feature>
<name>A0ABW1I4B1_9PSEU</name>
<keyword evidence="5" id="KW-0560">Oxidoreductase</keyword>
<dbReference type="InterPro" id="IPR036250">
    <property type="entry name" value="AcylCo_DH-like_C"/>
</dbReference>
<evidence type="ECO:0000256" key="4">
    <source>
        <dbReference type="ARBA" id="ARBA00022827"/>
    </source>
</evidence>
<dbReference type="Pfam" id="PF02771">
    <property type="entry name" value="Acyl-CoA_dh_N"/>
    <property type="match status" value="1"/>
</dbReference>
<comment type="similarity">
    <text evidence="2">Belongs to the acyl-CoA dehydrogenase family.</text>
</comment>
<dbReference type="InterPro" id="IPR009100">
    <property type="entry name" value="AcylCoA_DH/oxidase_NM_dom_sf"/>
</dbReference>
<evidence type="ECO:0000256" key="1">
    <source>
        <dbReference type="ARBA" id="ARBA00001974"/>
    </source>
</evidence>
<dbReference type="RefSeq" id="WP_379564520.1">
    <property type="nucleotide sequence ID" value="NZ_JBHSQK010000007.1"/>
</dbReference>
<dbReference type="Gene3D" id="1.10.540.10">
    <property type="entry name" value="Acyl-CoA dehydrogenase/oxidase, N-terminal domain"/>
    <property type="match status" value="1"/>
</dbReference>
<gene>
    <name evidence="8" type="ORF">ACFQH9_04635</name>
</gene>
<evidence type="ECO:0000313" key="8">
    <source>
        <dbReference type="EMBL" id="MFC5947559.1"/>
    </source>
</evidence>
<keyword evidence="9" id="KW-1185">Reference proteome</keyword>
<comment type="cofactor">
    <cofactor evidence="1">
        <name>FAD</name>
        <dbReference type="ChEBI" id="CHEBI:57692"/>
    </cofactor>
</comment>
<dbReference type="PANTHER" id="PTHR43884">
    <property type="entry name" value="ACYL-COA DEHYDROGENASE"/>
    <property type="match status" value="1"/>
</dbReference>
<proteinExistence type="inferred from homology"/>
<keyword evidence="3" id="KW-0285">Flavoprotein</keyword>
<dbReference type="EMBL" id="JBHSQK010000007">
    <property type="protein sequence ID" value="MFC5947559.1"/>
    <property type="molecule type" value="Genomic_DNA"/>
</dbReference>
<sequence length="342" mass="36260">MSETTVPTGEPELVALVRQLNEDLADRSAAFDSKLWAAMTDAELHLIGIPEEAGGAGGMLSDLVATVFECARAGAAIPLAENWLAQSLRATAGLGARPGVSICARPAEVEGARASPTASALAFDGLTWAPHADELLVLEGDAPSSARPTTSWTTDAAGTRYDLAGQPAGNVSVEREHLGEPVPLAHDELLTLTDLLRTAQLGGAIRGCFDLSRGYAAERHQFGVRIDSFPAVQHHLIQLAQAAAITRVSAFRVVGAIERGGQAAQAARAARVVANESARVAIRCAHQLHGAIGMTREYPLASLTRRLHWWRLVDSDDVPQSEPGQRTFLKQVWLDTNGVAHS</sequence>
<evidence type="ECO:0000259" key="6">
    <source>
        <dbReference type="Pfam" id="PF00441"/>
    </source>
</evidence>
<evidence type="ECO:0000256" key="5">
    <source>
        <dbReference type="ARBA" id="ARBA00023002"/>
    </source>
</evidence>
<protein>
    <submittedName>
        <fullName evidence="8">Acyl-CoA dehydrogenase family protein</fullName>
    </submittedName>
</protein>
<dbReference type="Pfam" id="PF00441">
    <property type="entry name" value="Acyl-CoA_dh_1"/>
    <property type="match status" value="1"/>
</dbReference>
<dbReference type="InterPro" id="IPR037069">
    <property type="entry name" value="AcylCoA_DH/ox_N_sf"/>
</dbReference>
<evidence type="ECO:0000259" key="7">
    <source>
        <dbReference type="Pfam" id="PF02771"/>
    </source>
</evidence>
<reference evidence="9" key="1">
    <citation type="journal article" date="2019" name="Int. J. Syst. Evol. Microbiol.">
        <title>The Global Catalogue of Microorganisms (GCM) 10K type strain sequencing project: providing services to taxonomists for standard genome sequencing and annotation.</title>
        <authorList>
            <consortium name="The Broad Institute Genomics Platform"/>
            <consortium name="The Broad Institute Genome Sequencing Center for Infectious Disease"/>
            <person name="Wu L."/>
            <person name="Ma J."/>
        </authorList>
    </citation>
    <scope>NUCLEOTIDE SEQUENCE [LARGE SCALE GENOMIC DNA]</scope>
    <source>
        <strain evidence="9">CGMCC 4.7397</strain>
    </source>
</reference>
<dbReference type="SUPFAM" id="SSF47203">
    <property type="entry name" value="Acyl-CoA dehydrogenase C-terminal domain-like"/>
    <property type="match status" value="1"/>
</dbReference>
<comment type="caution">
    <text evidence="8">The sequence shown here is derived from an EMBL/GenBank/DDBJ whole genome shotgun (WGS) entry which is preliminary data.</text>
</comment>
<dbReference type="PANTHER" id="PTHR43884:SF20">
    <property type="entry name" value="ACYL-COA DEHYDROGENASE FADE28"/>
    <property type="match status" value="1"/>
</dbReference>
<organism evidence="8 9">
    <name type="scientific">Pseudonocardia lutea</name>
    <dbReference type="NCBI Taxonomy" id="2172015"/>
    <lineage>
        <taxon>Bacteria</taxon>
        <taxon>Bacillati</taxon>
        <taxon>Actinomycetota</taxon>
        <taxon>Actinomycetes</taxon>
        <taxon>Pseudonocardiales</taxon>
        <taxon>Pseudonocardiaceae</taxon>
        <taxon>Pseudonocardia</taxon>
    </lineage>
</organism>
<feature type="domain" description="Acyl-CoA dehydrogenase/oxidase C-terminal" evidence="6">
    <location>
        <begin position="197"/>
        <end position="307"/>
    </location>
</feature>
<evidence type="ECO:0000256" key="3">
    <source>
        <dbReference type="ARBA" id="ARBA00022630"/>
    </source>
</evidence>